<dbReference type="Pfam" id="PF04712">
    <property type="entry name" value="Radial_spoke"/>
    <property type="match status" value="1"/>
</dbReference>
<evidence type="ECO:0000256" key="5">
    <source>
        <dbReference type="ARBA" id="ARBA00023273"/>
    </source>
</evidence>
<dbReference type="GO" id="GO:0060294">
    <property type="term" value="P:cilium movement involved in cell motility"/>
    <property type="evidence" value="ECO:0007669"/>
    <property type="project" value="InterPro"/>
</dbReference>
<dbReference type="InterPro" id="IPR006802">
    <property type="entry name" value="Radial_spoke"/>
</dbReference>
<gene>
    <name evidence="7" type="ORF">PFMALIP_05691</name>
</gene>
<keyword evidence="4" id="KW-0206">Cytoskeleton</keyword>
<protein>
    <recommendedName>
        <fullName evidence="9">Radial spoke head protein</fullName>
    </recommendedName>
</protein>
<accession>A0A024WGV3</accession>
<dbReference type="Proteomes" id="UP000030699">
    <property type="component" value="Unassembled WGS sequence"/>
</dbReference>
<reference evidence="7 8" key="1">
    <citation type="submission" date="2013-02" db="EMBL/GenBank/DDBJ databases">
        <title>The Genome Annotation of Plasmodium falciparum MaliPS096_E11.</title>
        <authorList>
            <consortium name="The Broad Institute Genome Sequencing Platform"/>
            <consortium name="The Broad Institute Genome Sequencing Center for Infectious Disease"/>
            <person name="Neafsey D."/>
            <person name="Hoffman S."/>
            <person name="Volkman S."/>
            <person name="Rosenthal P."/>
            <person name="Walker B."/>
            <person name="Young S.K."/>
            <person name="Zeng Q."/>
            <person name="Gargeya S."/>
            <person name="Fitzgerald M."/>
            <person name="Haas B."/>
            <person name="Abouelleil A."/>
            <person name="Allen A.W."/>
            <person name="Alvarado L."/>
            <person name="Arachchi H.M."/>
            <person name="Berlin A.M."/>
            <person name="Chapman S.B."/>
            <person name="Gainer-Dewar J."/>
            <person name="Goldberg J."/>
            <person name="Griggs A."/>
            <person name="Gujja S."/>
            <person name="Hansen M."/>
            <person name="Howarth C."/>
            <person name="Imamovic A."/>
            <person name="Ireland A."/>
            <person name="Larimer J."/>
            <person name="McCowan C."/>
            <person name="Murphy C."/>
            <person name="Pearson M."/>
            <person name="Poon T.W."/>
            <person name="Priest M."/>
            <person name="Roberts A."/>
            <person name="Saif S."/>
            <person name="Shea T."/>
            <person name="Sisk P."/>
            <person name="Sykes S."/>
            <person name="Wortman J."/>
            <person name="Nusbaum C."/>
            <person name="Birren B."/>
        </authorList>
    </citation>
    <scope>NUCLEOTIDE SEQUENCE [LARGE SCALE GENOMIC DNA]</scope>
    <source>
        <strain evidence="7 8">MaliPS096_E11</strain>
    </source>
</reference>
<evidence type="ECO:0000256" key="3">
    <source>
        <dbReference type="ARBA" id="ARBA00023069"/>
    </source>
</evidence>
<evidence type="ECO:0000256" key="1">
    <source>
        <dbReference type="ARBA" id="ARBA00004430"/>
    </source>
</evidence>
<dbReference type="GO" id="GO:0001534">
    <property type="term" value="C:radial spoke"/>
    <property type="evidence" value="ECO:0007669"/>
    <property type="project" value="InterPro"/>
</dbReference>
<sequence>MKGNLILSLNNAKDYLKNKNDEGNNVYDHICDIINFIVVEKPEKSYENFELISNHIKESKKCNHVRIIDEKKDEGEREKNNLDNYILNEHIKKKKKWLHKMKKWYFENNMEKKKNNKTLLLPFLHNIFEQMKLINWAGYHVKNNLICYINKSMKNIIQQYKDELLYLRFWGIIKGTHNDYYILEGEVKKDITIFSKKKKNKADNSSYDEEDIKQDGQFSDSSN</sequence>
<reference evidence="7 8" key="2">
    <citation type="submission" date="2013-02" db="EMBL/GenBank/DDBJ databases">
        <title>The Genome Sequence of Plasmodium falciparum MaliPS096_E11.</title>
        <authorList>
            <consortium name="The Broad Institute Genome Sequencing Platform"/>
            <consortium name="The Broad Institute Genome Sequencing Center for Infectious Disease"/>
            <person name="Neafsey D."/>
            <person name="Cheeseman I."/>
            <person name="Volkman S."/>
            <person name="Adams J."/>
            <person name="Walker B."/>
            <person name="Young S.K."/>
            <person name="Zeng Q."/>
            <person name="Gargeya S."/>
            <person name="Fitzgerald M."/>
            <person name="Haas B."/>
            <person name="Abouelleil A."/>
            <person name="Alvarado L."/>
            <person name="Arachchi H.M."/>
            <person name="Berlin A.M."/>
            <person name="Chapman S.B."/>
            <person name="Dewar J."/>
            <person name="Goldberg J."/>
            <person name="Griggs A."/>
            <person name="Gujja S."/>
            <person name="Hansen M."/>
            <person name="Howarth C."/>
            <person name="Imamovic A."/>
            <person name="Larimer J."/>
            <person name="McCowan C."/>
            <person name="Murphy C."/>
            <person name="Neiman D."/>
            <person name="Pearson M."/>
            <person name="Priest M."/>
            <person name="Roberts A."/>
            <person name="Saif S."/>
            <person name="Shea T."/>
            <person name="Sisk P."/>
            <person name="Sykes S."/>
            <person name="Wortman J."/>
            <person name="Nusbaum C."/>
            <person name="Birren B."/>
        </authorList>
    </citation>
    <scope>NUCLEOTIDE SEQUENCE [LARGE SCALE GENOMIC DNA]</scope>
    <source>
        <strain evidence="7 8">MaliPS096_E11</strain>
    </source>
</reference>
<keyword evidence="5" id="KW-0966">Cell projection</keyword>
<organism evidence="7 8">
    <name type="scientific">Plasmodium falciparum MaliPS096_E11</name>
    <dbReference type="NCBI Taxonomy" id="1036727"/>
    <lineage>
        <taxon>Eukaryota</taxon>
        <taxon>Sar</taxon>
        <taxon>Alveolata</taxon>
        <taxon>Apicomplexa</taxon>
        <taxon>Aconoidasida</taxon>
        <taxon>Haemosporida</taxon>
        <taxon>Plasmodiidae</taxon>
        <taxon>Plasmodium</taxon>
        <taxon>Plasmodium (Laverania)</taxon>
    </lineage>
</organism>
<keyword evidence="2" id="KW-0963">Cytoplasm</keyword>
<evidence type="ECO:0008006" key="9">
    <source>
        <dbReference type="Google" id="ProtNLM"/>
    </source>
</evidence>
<evidence type="ECO:0000256" key="2">
    <source>
        <dbReference type="ARBA" id="ARBA00022490"/>
    </source>
</evidence>
<evidence type="ECO:0000256" key="4">
    <source>
        <dbReference type="ARBA" id="ARBA00023212"/>
    </source>
</evidence>
<keyword evidence="3" id="KW-0969">Cilium</keyword>
<evidence type="ECO:0000256" key="6">
    <source>
        <dbReference type="SAM" id="MobiDB-lite"/>
    </source>
</evidence>
<dbReference type="PANTHER" id="PTHR13159:SF0">
    <property type="entry name" value="RADIAL SPOKE HEAD 6 HOMOLOG A"/>
    <property type="match status" value="1"/>
</dbReference>
<dbReference type="EMBL" id="KI925652">
    <property type="protein sequence ID" value="ETW46243.1"/>
    <property type="molecule type" value="Genomic_DNA"/>
</dbReference>
<feature type="non-terminal residue" evidence="7">
    <location>
        <position position="223"/>
    </location>
</feature>
<evidence type="ECO:0000313" key="7">
    <source>
        <dbReference type="EMBL" id="ETW46243.1"/>
    </source>
</evidence>
<dbReference type="GO" id="GO:0035082">
    <property type="term" value="P:axoneme assembly"/>
    <property type="evidence" value="ECO:0007669"/>
    <property type="project" value="TreeGrafter"/>
</dbReference>
<feature type="region of interest" description="Disordered" evidence="6">
    <location>
        <begin position="197"/>
        <end position="223"/>
    </location>
</feature>
<name>A0A024WGV3_PLAFA</name>
<proteinExistence type="predicted"/>
<evidence type="ECO:0000313" key="8">
    <source>
        <dbReference type="Proteomes" id="UP000030699"/>
    </source>
</evidence>
<dbReference type="AlphaFoldDB" id="A0A024WGV3"/>
<comment type="subcellular location">
    <subcellularLocation>
        <location evidence="1">Cytoplasm</location>
        <location evidence="1">Cytoskeleton</location>
        <location evidence="1">Cilium axoneme</location>
    </subcellularLocation>
</comment>
<dbReference type="PANTHER" id="PTHR13159">
    <property type="entry name" value="RADIAL SPOKEHEAD-RELATED"/>
    <property type="match status" value="1"/>
</dbReference>